<name>T1K237_TETUR</name>
<dbReference type="EMBL" id="CAEY01001358">
    <property type="status" value="NOT_ANNOTATED_CDS"/>
    <property type="molecule type" value="Genomic_DNA"/>
</dbReference>
<evidence type="ECO:0000313" key="1">
    <source>
        <dbReference type="EnsemblMetazoa" id="tetur04g03610.1"/>
    </source>
</evidence>
<dbReference type="HOGENOM" id="CLU_2052581_0_0_1"/>
<reference evidence="1" key="2">
    <citation type="submission" date="2015-06" db="UniProtKB">
        <authorList>
            <consortium name="EnsemblMetazoa"/>
        </authorList>
    </citation>
    <scope>IDENTIFICATION</scope>
</reference>
<evidence type="ECO:0000313" key="2">
    <source>
        <dbReference type="Proteomes" id="UP000015104"/>
    </source>
</evidence>
<protein>
    <submittedName>
        <fullName evidence="1">Uncharacterized protein</fullName>
    </submittedName>
</protein>
<organism evidence="1 2">
    <name type="scientific">Tetranychus urticae</name>
    <name type="common">Two-spotted spider mite</name>
    <dbReference type="NCBI Taxonomy" id="32264"/>
    <lineage>
        <taxon>Eukaryota</taxon>
        <taxon>Metazoa</taxon>
        <taxon>Ecdysozoa</taxon>
        <taxon>Arthropoda</taxon>
        <taxon>Chelicerata</taxon>
        <taxon>Arachnida</taxon>
        <taxon>Acari</taxon>
        <taxon>Acariformes</taxon>
        <taxon>Trombidiformes</taxon>
        <taxon>Prostigmata</taxon>
        <taxon>Eleutherengona</taxon>
        <taxon>Raphignathae</taxon>
        <taxon>Tetranychoidea</taxon>
        <taxon>Tetranychidae</taxon>
        <taxon>Tetranychus</taxon>
    </lineage>
</organism>
<dbReference type="Proteomes" id="UP000015104">
    <property type="component" value="Unassembled WGS sequence"/>
</dbReference>
<dbReference type="AlphaFoldDB" id="T1K237"/>
<proteinExistence type="predicted"/>
<reference evidence="2" key="1">
    <citation type="submission" date="2011-08" db="EMBL/GenBank/DDBJ databases">
        <authorList>
            <person name="Rombauts S."/>
        </authorList>
    </citation>
    <scope>NUCLEOTIDE SEQUENCE</scope>
    <source>
        <strain evidence="2">London</strain>
    </source>
</reference>
<accession>T1K237</accession>
<dbReference type="EnsemblMetazoa" id="tetur04g03610.1">
    <property type="protein sequence ID" value="tetur04g03610.1"/>
    <property type="gene ID" value="tetur04g03610"/>
</dbReference>
<sequence>MNAGNIVEFTFRPSPEMMAPKPYWYSKVLCHIKTPFPLLAEHIIKREIKANDPGVTPYSLDIGNGVDVFGQTTGADHRNLAQMSDNELSDWIIILPGLFLDMRNQQILLIICRLVSADTD</sequence>
<keyword evidence="2" id="KW-1185">Reference proteome</keyword>